<dbReference type="AlphaFoldDB" id="V4H233"/>
<organism evidence="1 2">
    <name type="scientific">Pseudoalteromonas luteoviolacea (strain 2ta16)</name>
    <dbReference type="NCBI Taxonomy" id="1353533"/>
    <lineage>
        <taxon>Bacteria</taxon>
        <taxon>Pseudomonadati</taxon>
        <taxon>Pseudomonadota</taxon>
        <taxon>Gammaproteobacteria</taxon>
        <taxon>Alteromonadales</taxon>
        <taxon>Pseudoalteromonadaceae</taxon>
        <taxon>Pseudoalteromonas</taxon>
    </lineage>
</organism>
<dbReference type="PATRIC" id="fig|1353533.3.peg.4252"/>
<protein>
    <submittedName>
        <fullName evidence="1">Uncharacterized protein</fullName>
    </submittedName>
</protein>
<proteinExistence type="predicted"/>
<evidence type="ECO:0000313" key="2">
    <source>
        <dbReference type="Proteomes" id="UP000017820"/>
    </source>
</evidence>
<accession>V4H233</accession>
<sequence length="160" mass="18723">MKYIVISDDKIDFKASKWLLEGAVIAGCDRFSLDFDSVSCATSIRHKEKLRQELEPYYMGEAVLEKLVVCRPNPFFQKQEIWKLNRDSQKIIMSHMGRNLLDWNKAINSGILNWRFYIKEKLRAGSAYQDDYFIFYGIPEFVLEVLKEKNVLISEGNAIQ</sequence>
<reference evidence="1 2" key="1">
    <citation type="submission" date="2013-07" db="EMBL/GenBank/DDBJ databases">
        <title>Draft genome sequence of Pseudoalteromonas luteoviolacea 2ta16.</title>
        <authorList>
            <person name="Allen E.E."/>
            <person name="Azam F."/>
            <person name="Podell S."/>
        </authorList>
    </citation>
    <scope>NUCLEOTIDE SEQUENCE [LARGE SCALE GENOMIC DNA]</scope>
    <source>
        <strain evidence="1 2">2ta16</strain>
    </source>
</reference>
<dbReference type="RefSeq" id="WP_023401098.1">
    <property type="nucleotide sequence ID" value="NZ_AUSV01000113.1"/>
</dbReference>
<dbReference type="EMBL" id="AUSV01000113">
    <property type="protein sequence ID" value="ESP91496.1"/>
    <property type="molecule type" value="Genomic_DNA"/>
</dbReference>
<evidence type="ECO:0000313" key="1">
    <source>
        <dbReference type="EMBL" id="ESP91496.1"/>
    </source>
</evidence>
<dbReference type="Proteomes" id="UP000017820">
    <property type="component" value="Unassembled WGS sequence"/>
</dbReference>
<name>V4H233_PSEL2</name>
<gene>
    <name evidence="1" type="ORF">PL2TA16_00295</name>
</gene>
<comment type="caution">
    <text evidence="1">The sequence shown here is derived from an EMBL/GenBank/DDBJ whole genome shotgun (WGS) entry which is preliminary data.</text>
</comment>